<feature type="region of interest" description="Disordered" evidence="1">
    <location>
        <begin position="189"/>
        <end position="210"/>
    </location>
</feature>
<dbReference type="Proteomes" id="UP000279259">
    <property type="component" value="Unassembled WGS sequence"/>
</dbReference>
<feature type="compositionally biased region" description="Polar residues" evidence="1">
    <location>
        <begin position="197"/>
        <end position="210"/>
    </location>
</feature>
<dbReference type="EMBL" id="RSCD01000001">
    <property type="protein sequence ID" value="RSH95021.1"/>
    <property type="molecule type" value="Genomic_DNA"/>
</dbReference>
<accession>A0A427YVJ1</accession>
<comment type="caution">
    <text evidence="2">The sequence shown here is derived from an EMBL/GenBank/DDBJ whole genome shotgun (WGS) entry which is preliminary data.</text>
</comment>
<protein>
    <submittedName>
        <fullName evidence="2">Uncharacterized protein</fullName>
    </submittedName>
</protein>
<organism evidence="2 3">
    <name type="scientific">Saitozyma podzolica</name>
    <dbReference type="NCBI Taxonomy" id="1890683"/>
    <lineage>
        <taxon>Eukaryota</taxon>
        <taxon>Fungi</taxon>
        <taxon>Dikarya</taxon>
        <taxon>Basidiomycota</taxon>
        <taxon>Agaricomycotina</taxon>
        <taxon>Tremellomycetes</taxon>
        <taxon>Tremellales</taxon>
        <taxon>Trimorphomycetaceae</taxon>
        <taxon>Saitozyma</taxon>
    </lineage>
</organism>
<keyword evidence="3" id="KW-1185">Reference proteome</keyword>
<name>A0A427YVJ1_9TREE</name>
<evidence type="ECO:0000313" key="3">
    <source>
        <dbReference type="Proteomes" id="UP000279259"/>
    </source>
</evidence>
<evidence type="ECO:0000256" key="1">
    <source>
        <dbReference type="SAM" id="MobiDB-lite"/>
    </source>
</evidence>
<dbReference type="OrthoDB" id="2571264at2759"/>
<gene>
    <name evidence="2" type="ORF">EHS25_000106</name>
</gene>
<sequence length="210" mass="21824">MSTAASSINTASSQTLARRDLSSDLTALLSNPNVLSSLSSSAANPHASQSTTASTAPIAATRPTTVSDQSNHGTASTLLDAFAPSKATPDDSLGLARAYVRTMRRDVAELDDGSFDKLGERVDGGMRNARIDGVGGAGRWTMEHGNASRRWLGGKTRQSVASTCTLHGIPRLGSRGSSLCEREEGLYTPVQAGTGGRSTSQTPSATQVMR</sequence>
<evidence type="ECO:0000313" key="2">
    <source>
        <dbReference type="EMBL" id="RSH95021.1"/>
    </source>
</evidence>
<feature type="region of interest" description="Disordered" evidence="1">
    <location>
        <begin position="37"/>
        <end position="72"/>
    </location>
</feature>
<feature type="compositionally biased region" description="Low complexity" evidence="1">
    <location>
        <begin position="37"/>
        <end position="65"/>
    </location>
</feature>
<proteinExistence type="predicted"/>
<dbReference type="AlphaFoldDB" id="A0A427YVJ1"/>
<reference evidence="2 3" key="1">
    <citation type="submission" date="2018-11" db="EMBL/GenBank/DDBJ databases">
        <title>Genome sequence of Saitozyma podzolica DSM 27192.</title>
        <authorList>
            <person name="Aliyu H."/>
            <person name="Gorte O."/>
            <person name="Ochsenreither K."/>
        </authorList>
    </citation>
    <scope>NUCLEOTIDE SEQUENCE [LARGE SCALE GENOMIC DNA]</scope>
    <source>
        <strain evidence="2 3">DSM 27192</strain>
    </source>
</reference>